<feature type="compositionally biased region" description="Basic and acidic residues" evidence="1">
    <location>
        <begin position="373"/>
        <end position="386"/>
    </location>
</feature>
<protein>
    <submittedName>
        <fullName evidence="2">Uncharacterized protein</fullName>
    </submittedName>
</protein>
<evidence type="ECO:0000313" key="3">
    <source>
        <dbReference type="Proteomes" id="UP000355283"/>
    </source>
</evidence>
<dbReference type="EMBL" id="SDOX01000006">
    <property type="protein sequence ID" value="TFJ87364.1"/>
    <property type="molecule type" value="Genomic_DNA"/>
</dbReference>
<sequence length="1104" mass="115900">MNQPGVIQSALVEAASLHKGTRILIDPTLASICRKQSDLQGQAGVLQEDVTAWSKTVRVRFDGGRAGRVEVEAIRPTVSLTTEHAGVMSSGGEEEAGGVGHGNNDKKEARGHGRPTRGSRRASNSATSSVSSSPPDSDVPPLPPLVRRTSSRGAQPPIPMDEEEQSETSGEPGGGRKGREEYSASEAPGTGNSEAEGKAPKTERGSPTGSCSSHVSSRSGPGNGTHGGEKGEKGTTKLTELDPETWVGRRVQFTQASGPRSKGLGGRVLRAGGGWVTVQVEGKGEVSGRAYNIVAVEETGGGERGEDGEGALRAREGRRGGGGEEEKEELRAQPEGEDVGKRRGGERGEGESVGPKMFPRANSPDDEEEQEEVKEGGREGGREEGRAPVQSSGGVKEVEAVGSPSAGQGEKKKEEVDEGGREGGVKGRRGRSIGRGLTADAPASSPVVEKAGGREEDRGRATARGKHGMLEESDGSEVEDGEEEEEEEKEVGGESLEKKEKEEDGCGAEEEMVEESRARGSPTAAAALFSTSSASSVASGPPEGEGAVPGKGGGGREGVEGLALLAGSSSQLARVPLRQVELHAEAIKRHVERHWERFKDRPDPQSWLEEMHDVCDTDSEREDEEEYRDVLALESRCCCLWCHAEKALEDTYCWNVACPASPLFSESAALPMPGGGASPAPPSLPVPAHWMTSAAGVQKIIKRKRAVAEEEALLPYTPAEAAALKADPLGHAHSPPAYASIGERRRVKRLKGSDHSRFAEGKKVIPVCGFLAHAPVHPQGHVLFNTHAYVKFLEGKPMSTGEGRKKMGEGEELGARRGGGRGERRACRASFSLDPALYRWQVAEAARQEQEAQEAAAKAAASAAAEARALYVEEQQRIRSAMVVEAAALAPREATAAAALVGSGICMPGGPSVGGSLAAIRAVWTSVDNGEKREKGAKGEKENGGKARNGQVAVEENKGEEQEQARRPKKPGGGDEEEAGNQGSTRIPEPGTGERRPEQGLVAGREDSGRMHEPPPVVASPVLDNLLTLEVGMTLPPATAEVLTNAQGIRPSGEKVGAAKIECAEAEAGGRPMTAAPASWAGLSMDRVGCVEGQSGPYKEQQQV</sequence>
<accession>A0A4D9D8N0</accession>
<gene>
    <name evidence="2" type="ORF">NSK_001696</name>
</gene>
<feature type="compositionally biased region" description="Basic and acidic residues" evidence="1">
    <location>
        <begin position="195"/>
        <end position="204"/>
    </location>
</feature>
<feature type="compositionally biased region" description="Acidic residues" evidence="1">
    <location>
        <begin position="471"/>
        <end position="489"/>
    </location>
</feature>
<feature type="region of interest" description="Disordered" evidence="1">
    <location>
        <begin position="80"/>
        <end position="268"/>
    </location>
</feature>
<dbReference type="AlphaFoldDB" id="A0A4D9D8N0"/>
<feature type="compositionally biased region" description="Basic and acidic residues" evidence="1">
    <location>
        <begin position="802"/>
        <end position="826"/>
    </location>
</feature>
<feature type="compositionally biased region" description="Basic and acidic residues" evidence="1">
    <location>
        <begin position="451"/>
        <end position="460"/>
    </location>
</feature>
<feature type="compositionally biased region" description="Low complexity" evidence="1">
    <location>
        <begin position="524"/>
        <end position="546"/>
    </location>
</feature>
<reference evidence="2 3" key="1">
    <citation type="submission" date="2019-01" db="EMBL/GenBank/DDBJ databases">
        <title>Nuclear Genome Assembly of the Microalgal Biofuel strain Nannochloropsis salina CCMP1776.</title>
        <authorList>
            <person name="Hovde B."/>
        </authorList>
    </citation>
    <scope>NUCLEOTIDE SEQUENCE [LARGE SCALE GENOMIC DNA]</scope>
    <source>
        <strain evidence="2 3">CCMP1776</strain>
    </source>
</reference>
<evidence type="ECO:0000313" key="2">
    <source>
        <dbReference type="EMBL" id="TFJ87364.1"/>
    </source>
</evidence>
<dbReference type="Proteomes" id="UP000355283">
    <property type="component" value="Unassembled WGS sequence"/>
</dbReference>
<feature type="compositionally biased region" description="Basic and acidic residues" evidence="1">
    <location>
        <begin position="409"/>
        <end position="425"/>
    </location>
</feature>
<feature type="compositionally biased region" description="Low complexity" evidence="1">
    <location>
        <begin position="121"/>
        <end position="136"/>
    </location>
</feature>
<feature type="compositionally biased region" description="Basic and acidic residues" evidence="1">
    <location>
        <begin position="929"/>
        <end position="945"/>
    </location>
</feature>
<feature type="compositionally biased region" description="Basic and acidic residues" evidence="1">
    <location>
        <begin position="955"/>
        <end position="966"/>
    </location>
</feature>
<keyword evidence="3" id="KW-1185">Reference proteome</keyword>
<evidence type="ECO:0000256" key="1">
    <source>
        <dbReference type="SAM" id="MobiDB-lite"/>
    </source>
</evidence>
<feature type="compositionally biased region" description="Low complexity" evidence="1">
    <location>
        <begin position="210"/>
        <end position="220"/>
    </location>
</feature>
<name>A0A4D9D8N0_9STRA</name>
<feature type="compositionally biased region" description="Basic and acidic residues" evidence="1">
    <location>
        <begin position="301"/>
        <end position="350"/>
    </location>
</feature>
<dbReference type="OrthoDB" id="10466835at2759"/>
<comment type="caution">
    <text evidence="2">The sequence shown here is derived from an EMBL/GenBank/DDBJ whole genome shotgun (WGS) entry which is preliminary data.</text>
</comment>
<feature type="compositionally biased region" description="Basic and acidic residues" evidence="1">
    <location>
        <begin position="490"/>
        <end position="504"/>
    </location>
</feature>
<organism evidence="2 3">
    <name type="scientific">Nannochloropsis salina CCMP1776</name>
    <dbReference type="NCBI Taxonomy" id="1027361"/>
    <lineage>
        <taxon>Eukaryota</taxon>
        <taxon>Sar</taxon>
        <taxon>Stramenopiles</taxon>
        <taxon>Ochrophyta</taxon>
        <taxon>Eustigmatophyceae</taxon>
        <taxon>Eustigmatales</taxon>
        <taxon>Monodopsidaceae</taxon>
        <taxon>Microchloropsis</taxon>
        <taxon>Microchloropsis salina</taxon>
    </lineage>
</organism>
<proteinExistence type="predicted"/>
<feature type="region of interest" description="Disordered" evidence="1">
    <location>
        <begin position="929"/>
        <end position="999"/>
    </location>
</feature>
<feature type="region of interest" description="Disordered" evidence="1">
    <location>
        <begin position="799"/>
        <end position="826"/>
    </location>
</feature>
<feature type="region of interest" description="Disordered" evidence="1">
    <location>
        <begin position="297"/>
        <end position="555"/>
    </location>
</feature>